<proteinExistence type="inferred from homology"/>
<dbReference type="GO" id="GO:0051321">
    <property type="term" value="P:meiotic cell cycle"/>
    <property type="evidence" value="ECO:0007669"/>
    <property type="project" value="TreeGrafter"/>
</dbReference>
<dbReference type="OrthoDB" id="5860513at2759"/>
<keyword evidence="3" id="KW-0963">Cytoplasm</keyword>
<dbReference type="Proteomes" id="UP000242875">
    <property type="component" value="Unassembled WGS sequence"/>
</dbReference>
<sequence length="564" mass="64491">MLDAGELVLSDLVPGRSITAASENDLLGLVESLTHGCIEVLQSQQNTSAVDEGTVLDALQRKLMRNKRDASDSIKIYNLYQRLCSQGGYTKESLNATKFGVKNPTLAWLDSFCSSIQSELTEYYKLIAVLEAQTSKEEAPATSSQATLTEMSASKKGLTLKRVLVWVQDVLQRFRLLSVLAEACLAERGGGLVSLIYSYTNHGDPFIQSFINSMLIELMEHLSALKRYLLLGQGDFMQNLMTLIGPYLDKPGSSLFRHHLTETLESAVLSSNAQYDDPEILSRLDVRLLEVSPGETGWEVFTLDYHVDSPMNTIFTPSAMSQYLTLFNFLWRLKRVEYTLSATWRRMVTSGRKFGQIIEITSDLQQARLTMNEMIHFIYQLQYYYLFEVLECSWEELTTFLKKCIDLDSMIDAHARYLRDITTKGFLQGQKNQILSEKLKRIFQATLHYASCIDKLITFAISEVSRREELQRTIERRKAKGTWGLTAQDENMDRIPERFIEEALNKIRSRLDNHGRKFRNEVQSLLGILASYQDDDLMRSLSTRLDYNEFYRQKATAVSTFSMT</sequence>
<dbReference type="GO" id="GO:0051225">
    <property type="term" value="P:spindle assembly"/>
    <property type="evidence" value="ECO:0007669"/>
    <property type="project" value="TreeGrafter"/>
</dbReference>
<dbReference type="GO" id="GO:0000930">
    <property type="term" value="C:gamma-tubulin complex"/>
    <property type="evidence" value="ECO:0007669"/>
    <property type="project" value="UniProtKB-ARBA"/>
</dbReference>
<dbReference type="AlphaFoldDB" id="A0A261XVM9"/>
<evidence type="ECO:0000256" key="2">
    <source>
        <dbReference type="ARBA" id="ARBA00010337"/>
    </source>
</evidence>
<comment type="subcellular location">
    <subcellularLocation>
        <location evidence="1">Cytoplasm</location>
        <location evidence="1">Cytoskeleton</location>
    </subcellularLocation>
</comment>
<evidence type="ECO:0000313" key="8">
    <source>
        <dbReference type="Proteomes" id="UP000242875"/>
    </source>
</evidence>
<comment type="similarity">
    <text evidence="2">Belongs to the TUBGCP family.</text>
</comment>
<dbReference type="GO" id="GO:0051011">
    <property type="term" value="F:microtubule minus-end binding"/>
    <property type="evidence" value="ECO:0007669"/>
    <property type="project" value="TreeGrafter"/>
</dbReference>
<name>A0A261XVM9_9FUNG</name>
<organism evidence="7 8">
    <name type="scientific">Bifiguratus adelaidae</name>
    <dbReference type="NCBI Taxonomy" id="1938954"/>
    <lineage>
        <taxon>Eukaryota</taxon>
        <taxon>Fungi</taxon>
        <taxon>Fungi incertae sedis</taxon>
        <taxon>Mucoromycota</taxon>
        <taxon>Mucoromycotina</taxon>
        <taxon>Endogonomycetes</taxon>
        <taxon>Endogonales</taxon>
        <taxon>Endogonales incertae sedis</taxon>
        <taxon>Bifiguratus</taxon>
    </lineage>
</organism>
<dbReference type="PANTHER" id="PTHR19302">
    <property type="entry name" value="GAMMA TUBULIN COMPLEX PROTEIN"/>
    <property type="match status" value="1"/>
</dbReference>
<evidence type="ECO:0000256" key="4">
    <source>
        <dbReference type="ARBA" id="ARBA00022701"/>
    </source>
</evidence>
<dbReference type="GO" id="GO:0005816">
    <property type="term" value="C:spindle pole body"/>
    <property type="evidence" value="ECO:0007669"/>
    <property type="project" value="UniProtKB-ARBA"/>
</dbReference>
<dbReference type="InterPro" id="IPR042241">
    <property type="entry name" value="GCP_C_sf"/>
</dbReference>
<dbReference type="GO" id="GO:0043015">
    <property type="term" value="F:gamma-tubulin binding"/>
    <property type="evidence" value="ECO:0007669"/>
    <property type="project" value="InterPro"/>
</dbReference>
<dbReference type="InterPro" id="IPR040457">
    <property type="entry name" value="GCP_C"/>
</dbReference>
<dbReference type="GO" id="GO:0005874">
    <property type="term" value="C:microtubule"/>
    <property type="evidence" value="ECO:0007669"/>
    <property type="project" value="UniProtKB-KW"/>
</dbReference>
<evidence type="ECO:0000313" key="7">
    <source>
        <dbReference type="EMBL" id="OZJ02435.1"/>
    </source>
</evidence>
<protein>
    <recommendedName>
        <fullName evidence="6">Gamma tubulin complex component C-terminal domain-containing protein</fullName>
    </recommendedName>
</protein>
<evidence type="ECO:0000259" key="6">
    <source>
        <dbReference type="Pfam" id="PF04130"/>
    </source>
</evidence>
<dbReference type="PANTHER" id="PTHR19302:SF14">
    <property type="entry name" value="GAMMA-TUBULIN COMPLEX COMPONENT 3"/>
    <property type="match status" value="1"/>
</dbReference>
<accession>A0A261XVM9</accession>
<feature type="domain" description="Gamma tubulin complex component C-terminal" evidence="6">
    <location>
        <begin position="218"/>
        <end position="551"/>
    </location>
</feature>
<dbReference type="GO" id="GO:0007020">
    <property type="term" value="P:microtubule nucleation"/>
    <property type="evidence" value="ECO:0007669"/>
    <property type="project" value="InterPro"/>
</dbReference>
<comment type="caution">
    <text evidence="7">The sequence shown here is derived from an EMBL/GenBank/DDBJ whole genome shotgun (WGS) entry which is preliminary data.</text>
</comment>
<dbReference type="Gene3D" id="1.20.120.1900">
    <property type="entry name" value="Gamma-tubulin complex, C-terminal domain"/>
    <property type="match status" value="1"/>
</dbReference>
<keyword evidence="8" id="KW-1185">Reference proteome</keyword>
<dbReference type="GO" id="GO:0000922">
    <property type="term" value="C:spindle pole"/>
    <property type="evidence" value="ECO:0007669"/>
    <property type="project" value="InterPro"/>
</dbReference>
<evidence type="ECO:0000256" key="3">
    <source>
        <dbReference type="ARBA" id="ARBA00022490"/>
    </source>
</evidence>
<dbReference type="GO" id="GO:0000278">
    <property type="term" value="P:mitotic cell cycle"/>
    <property type="evidence" value="ECO:0007669"/>
    <property type="project" value="TreeGrafter"/>
</dbReference>
<evidence type="ECO:0000256" key="1">
    <source>
        <dbReference type="ARBA" id="ARBA00004245"/>
    </source>
</evidence>
<dbReference type="GO" id="GO:0031122">
    <property type="term" value="P:cytoplasmic microtubule organization"/>
    <property type="evidence" value="ECO:0007669"/>
    <property type="project" value="TreeGrafter"/>
</dbReference>
<evidence type="ECO:0000256" key="5">
    <source>
        <dbReference type="ARBA" id="ARBA00023212"/>
    </source>
</evidence>
<reference evidence="7 8" key="1">
    <citation type="journal article" date="2017" name="Mycologia">
        <title>Bifiguratus adelaidae, gen. et sp. nov., a new member of Mucoromycotina in endophytic and soil-dwelling habitats.</title>
        <authorList>
            <person name="Torres-Cruz T.J."/>
            <person name="Billingsley Tobias T.L."/>
            <person name="Almatruk M."/>
            <person name="Hesse C."/>
            <person name="Kuske C.R."/>
            <person name="Desiro A."/>
            <person name="Benucci G.M."/>
            <person name="Bonito G."/>
            <person name="Stajich J.E."/>
            <person name="Dunlap C."/>
            <person name="Arnold A.E."/>
            <person name="Porras-Alfaro A."/>
        </authorList>
    </citation>
    <scope>NUCLEOTIDE SEQUENCE [LARGE SCALE GENOMIC DNA]</scope>
    <source>
        <strain evidence="7 8">AZ0501</strain>
    </source>
</reference>
<gene>
    <name evidence="7" type="ORF">BZG36_04467</name>
</gene>
<dbReference type="EMBL" id="MVBO01000152">
    <property type="protein sequence ID" value="OZJ02435.1"/>
    <property type="molecule type" value="Genomic_DNA"/>
</dbReference>
<dbReference type="Pfam" id="PF04130">
    <property type="entry name" value="GCP_C_terminal"/>
    <property type="match status" value="1"/>
</dbReference>
<dbReference type="InterPro" id="IPR007259">
    <property type="entry name" value="GCP"/>
</dbReference>
<keyword evidence="5" id="KW-0206">Cytoskeleton</keyword>
<keyword evidence="4" id="KW-0493">Microtubule</keyword>